<comment type="caution">
    <text evidence="1">The sequence shown here is derived from an EMBL/GenBank/DDBJ whole genome shotgun (WGS) entry which is preliminary data.</text>
</comment>
<organism evidence="1 2">
    <name type="scientific">Vitis vinifera</name>
    <name type="common">Grape</name>
    <dbReference type="NCBI Taxonomy" id="29760"/>
    <lineage>
        <taxon>Eukaryota</taxon>
        <taxon>Viridiplantae</taxon>
        <taxon>Streptophyta</taxon>
        <taxon>Embryophyta</taxon>
        <taxon>Tracheophyta</taxon>
        <taxon>Spermatophyta</taxon>
        <taxon>Magnoliopsida</taxon>
        <taxon>eudicotyledons</taxon>
        <taxon>Gunneridae</taxon>
        <taxon>Pentapetalae</taxon>
        <taxon>rosids</taxon>
        <taxon>Vitales</taxon>
        <taxon>Vitaceae</taxon>
        <taxon>Viteae</taxon>
        <taxon>Vitis</taxon>
    </lineage>
</organism>
<proteinExistence type="predicted"/>
<dbReference type="Proteomes" id="UP000288805">
    <property type="component" value="Unassembled WGS sequence"/>
</dbReference>
<reference evidence="1 2" key="1">
    <citation type="journal article" date="2018" name="PLoS Genet.">
        <title>Population sequencing reveals clonal diversity and ancestral inbreeding in the grapevine cultivar Chardonnay.</title>
        <authorList>
            <person name="Roach M.J."/>
            <person name="Johnson D.L."/>
            <person name="Bohlmann J."/>
            <person name="van Vuuren H.J."/>
            <person name="Jones S.J."/>
            <person name="Pretorius I.S."/>
            <person name="Schmidt S.A."/>
            <person name="Borneman A.R."/>
        </authorList>
    </citation>
    <scope>NUCLEOTIDE SEQUENCE [LARGE SCALE GENOMIC DNA]</scope>
    <source>
        <strain evidence="2">cv. Chardonnay</strain>
        <tissue evidence="1">Leaf</tissue>
    </source>
</reference>
<gene>
    <name evidence="1" type="ORF">CK203_063052</name>
</gene>
<name>A0A438G5J6_VITVI</name>
<dbReference type="AlphaFoldDB" id="A0A438G5J6"/>
<protein>
    <submittedName>
        <fullName evidence="1">Uncharacterized protein</fullName>
    </submittedName>
</protein>
<evidence type="ECO:0000313" key="2">
    <source>
        <dbReference type="Proteomes" id="UP000288805"/>
    </source>
</evidence>
<accession>A0A438G5J6</accession>
<evidence type="ECO:0000313" key="1">
    <source>
        <dbReference type="EMBL" id="RVW67470.1"/>
    </source>
</evidence>
<sequence>MSSSLLLMEPLGGSFGRFLPTCRTACAGKHSERSYTMGVVATSGLGLPDSCGPSLARIVPDNWGLLSRCLLLRNELSLSFPHEELALSLLPGLLNVDDWEAPSMKPVCATQCFILLILLSPGGELAVVARLLTVDSANVEALRPDDDHLAAKWTHAFNQDRVLVVARAIITLRAANRDRGRRHGCQRSWEVTCHHSCPFALQVAERGLWQAVGMT</sequence>
<dbReference type="EMBL" id="QGNW01000581">
    <property type="protein sequence ID" value="RVW67470.1"/>
    <property type="molecule type" value="Genomic_DNA"/>
</dbReference>